<dbReference type="Proteomes" id="UP001209878">
    <property type="component" value="Unassembled WGS sequence"/>
</dbReference>
<dbReference type="CDD" id="cd18808">
    <property type="entry name" value="SF1_C_Upf1"/>
    <property type="match status" value="1"/>
</dbReference>
<feature type="compositionally biased region" description="Polar residues" evidence="23">
    <location>
        <begin position="149"/>
        <end position="164"/>
    </location>
</feature>
<dbReference type="Pfam" id="PF13087">
    <property type="entry name" value="AAA_12"/>
    <property type="match status" value="1"/>
</dbReference>
<keyword evidence="6 22" id="KW-0540">Nuclease</keyword>
<dbReference type="GO" id="GO:0005524">
    <property type="term" value="F:ATP binding"/>
    <property type="evidence" value="ECO:0007669"/>
    <property type="project" value="UniProtKB-UniRule"/>
</dbReference>
<dbReference type="InterPro" id="IPR041679">
    <property type="entry name" value="DNA2/NAM7-like_C"/>
</dbReference>
<evidence type="ECO:0000256" key="8">
    <source>
        <dbReference type="ARBA" id="ARBA00022741"/>
    </source>
</evidence>
<dbReference type="CDD" id="cd22318">
    <property type="entry name" value="DNA2_N-like"/>
    <property type="match status" value="1"/>
</dbReference>
<keyword evidence="11 22" id="KW-0378">Hydrolase</keyword>
<dbReference type="GO" id="GO:0017116">
    <property type="term" value="F:single-stranded DNA helicase activity"/>
    <property type="evidence" value="ECO:0007669"/>
    <property type="project" value="UniProtKB-UniRule"/>
</dbReference>
<dbReference type="Gene3D" id="3.90.320.10">
    <property type="match status" value="1"/>
</dbReference>
<dbReference type="Pfam" id="PF21123">
    <property type="entry name" value="Dna2_Rift"/>
    <property type="match status" value="1"/>
</dbReference>
<dbReference type="GO" id="GO:0003677">
    <property type="term" value="F:DNA binding"/>
    <property type="evidence" value="ECO:0007669"/>
    <property type="project" value="UniProtKB-UniRule"/>
</dbReference>
<comment type="subcellular location">
    <subcellularLocation>
        <location evidence="2">Mitochondrion</location>
    </subcellularLocation>
    <subcellularLocation>
        <location evidence="22">Nucleus</location>
    </subcellularLocation>
    <subcellularLocation>
        <location evidence="22">Chromosome</location>
    </subcellularLocation>
</comment>
<comment type="function">
    <text evidence="22">Key enzyme involved in DNA replication and DNA repair. Involved in Okazaki fragments processing by cleaving long flaps that escape FEN1: flaps that are longer than 27 nucleotides are coated by replication protein A complex (RPA), leading to recruit DNA2 which cleaves the flap until it is too short to bind RPA and becomes a substrate for FEN1. Also involved in 5'-end resection of DNA during double-strand break (DSB) repair by mediating the cleavage of 5'-ssDNA.</text>
</comment>
<dbReference type="InterPro" id="IPR047187">
    <property type="entry name" value="SF1_C_Upf1"/>
</dbReference>
<dbReference type="GO" id="GO:0046872">
    <property type="term" value="F:metal ion binding"/>
    <property type="evidence" value="ECO:0007669"/>
    <property type="project" value="UniProtKB-UniRule"/>
</dbReference>
<dbReference type="GO" id="GO:0033567">
    <property type="term" value="P:DNA replication, Okazaki fragment processing"/>
    <property type="evidence" value="ECO:0007669"/>
    <property type="project" value="UniProtKB-UniRule"/>
</dbReference>
<keyword evidence="13 22" id="KW-0067">ATP-binding</keyword>
<dbReference type="GO" id="GO:0017108">
    <property type="term" value="F:5'-flap endonuclease activity"/>
    <property type="evidence" value="ECO:0007669"/>
    <property type="project" value="UniProtKB-UniRule"/>
</dbReference>
<keyword evidence="19 22" id="KW-0539">Nucleus</keyword>
<evidence type="ECO:0000256" key="13">
    <source>
        <dbReference type="ARBA" id="ARBA00022840"/>
    </source>
</evidence>
<dbReference type="EC" id="3.6.4.12" evidence="22"/>
<dbReference type="GO" id="GO:0071932">
    <property type="term" value="P:replication fork reversal"/>
    <property type="evidence" value="ECO:0007669"/>
    <property type="project" value="TreeGrafter"/>
</dbReference>
<dbReference type="Gene3D" id="3.40.50.300">
    <property type="entry name" value="P-loop containing nucleotide triphosphate hydrolases"/>
    <property type="match status" value="2"/>
</dbReference>
<feature type="region of interest" description="Disordered" evidence="23">
    <location>
        <begin position="375"/>
        <end position="396"/>
    </location>
</feature>
<evidence type="ECO:0000256" key="14">
    <source>
        <dbReference type="ARBA" id="ARBA00023004"/>
    </source>
</evidence>
<evidence type="ECO:0000313" key="29">
    <source>
        <dbReference type="Proteomes" id="UP001209878"/>
    </source>
</evidence>
<keyword evidence="5 22" id="KW-0235">DNA replication</keyword>
<evidence type="ECO:0000256" key="16">
    <source>
        <dbReference type="ARBA" id="ARBA00023125"/>
    </source>
</evidence>
<evidence type="ECO:0000256" key="17">
    <source>
        <dbReference type="ARBA" id="ARBA00023128"/>
    </source>
</evidence>
<dbReference type="FunFam" id="3.40.50.300:FF:000789">
    <property type="entry name" value="DNA replication ATP-dependent helicase/nuclease DNA2"/>
    <property type="match status" value="1"/>
</dbReference>
<gene>
    <name evidence="28" type="ORF">NP493_357g00002</name>
</gene>
<dbReference type="Pfam" id="PF08696">
    <property type="entry name" value="Dna2"/>
    <property type="match status" value="1"/>
</dbReference>
<feature type="region of interest" description="Disordered" evidence="23">
    <location>
        <begin position="23"/>
        <end position="169"/>
    </location>
</feature>
<evidence type="ECO:0000256" key="20">
    <source>
        <dbReference type="ARBA" id="ARBA00023268"/>
    </source>
</evidence>
<evidence type="ECO:0000256" key="11">
    <source>
        <dbReference type="ARBA" id="ARBA00022801"/>
    </source>
</evidence>
<feature type="compositionally biased region" description="Basic and acidic residues" evidence="23">
    <location>
        <begin position="78"/>
        <end position="96"/>
    </location>
</feature>
<protein>
    <recommendedName>
        <fullName evidence="22">DNA replication ATP-dependent helicase/nuclease</fullName>
        <ecNumber evidence="22">3.1.-.-</ecNumber>
        <ecNumber evidence="22">3.6.4.12</ecNumber>
    </recommendedName>
</protein>
<name>A0AAD9L3F4_RIDPI</name>
<comment type="similarity">
    <text evidence="3 22">Belongs to the DNA2/NAM7 helicase family.</text>
</comment>
<dbReference type="InterPro" id="IPR048459">
    <property type="entry name" value="DNA2_Rift"/>
</dbReference>
<keyword evidence="18 22" id="KW-0234">DNA repair</keyword>
<evidence type="ECO:0000259" key="25">
    <source>
        <dbReference type="Pfam" id="PF13086"/>
    </source>
</evidence>
<feature type="domain" description="DNA2/NAM7 helicase-like C-terminal" evidence="26">
    <location>
        <begin position="1203"/>
        <end position="1410"/>
    </location>
</feature>
<dbReference type="PANTHER" id="PTHR10887:SF433">
    <property type="entry name" value="DNA REPLICATION ATP-DEPENDENT HELICASE_NUCLEASE DNA2"/>
    <property type="match status" value="1"/>
</dbReference>
<feature type="compositionally biased region" description="Basic and acidic residues" evidence="23">
    <location>
        <begin position="46"/>
        <end position="65"/>
    </location>
</feature>
<evidence type="ECO:0000256" key="5">
    <source>
        <dbReference type="ARBA" id="ARBA00022705"/>
    </source>
</evidence>
<keyword evidence="15 22" id="KW-0411">Iron-sulfur</keyword>
<evidence type="ECO:0000256" key="18">
    <source>
        <dbReference type="ARBA" id="ARBA00023204"/>
    </source>
</evidence>
<dbReference type="Pfam" id="PF13086">
    <property type="entry name" value="AAA_11"/>
    <property type="match status" value="2"/>
</dbReference>
<organism evidence="28 29">
    <name type="scientific">Ridgeia piscesae</name>
    <name type="common">Tubeworm</name>
    <dbReference type="NCBI Taxonomy" id="27915"/>
    <lineage>
        <taxon>Eukaryota</taxon>
        <taxon>Metazoa</taxon>
        <taxon>Spiralia</taxon>
        <taxon>Lophotrochozoa</taxon>
        <taxon>Annelida</taxon>
        <taxon>Polychaeta</taxon>
        <taxon>Sedentaria</taxon>
        <taxon>Canalipalpata</taxon>
        <taxon>Sabellida</taxon>
        <taxon>Siboglinidae</taxon>
        <taxon>Ridgeia</taxon>
    </lineage>
</organism>
<dbReference type="GO" id="GO:0005739">
    <property type="term" value="C:mitochondrion"/>
    <property type="evidence" value="ECO:0007669"/>
    <property type="project" value="UniProtKB-SubCell"/>
</dbReference>
<dbReference type="InterPro" id="IPR011604">
    <property type="entry name" value="PDDEXK-like_dom_sf"/>
</dbReference>
<evidence type="ECO:0000256" key="9">
    <source>
        <dbReference type="ARBA" id="ARBA00022759"/>
    </source>
</evidence>
<comment type="cofactor">
    <cofactor evidence="1">
        <name>[4Fe-4S] cluster</name>
        <dbReference type="ChEBI" id="CHEBI:49883"/>
    </cofactor>
</comment>
<evidence type="ECO:0000256" key="12">
    <source>
        <dbReference type="ARBA" id="ARBA00022806"/>
    </source>
</evidence>
<dbReference type="InterPro" id="IPR045055">
    <property type="entry name" value="DNA2/NAM7-like"/>
</dbReference>
<keyword evidence="12 22" id="KW-0347">Helicase</keyword>
<evidence type="ECO:0000256" key="22">
    <source>
        <dbReference type="RuleBase" id="RU367041"/>
    </source>
</evidence>
<keyword evidence="29" id="KW-1185">Reference proteome</keyword>
<evidence type="ECO:0000256" key="19">
    <source>
        <dbReference type="ARBA" id="ARBA00023242"/>
    </source>
</evidence>
<keyword evidence="20 22" id="KW-0511">Multifunctional enzyme</keyword>
<dbReference type="FunFam" id="3.40.50.300:FF:001170">
    <property type="entry name" value="DNA replication helicase Dna2"/>
    <property type="match status" value="1"/>
</dbReference>
<dbReference type="InterPro" id="IPR027417">
    <property type="entry name" value="P-loop_NTPase"/>
</dbReference>
<proteinExistence type="inferred from homology"/>
<keyword evidence="17" id="KW-0496">Mitochondrion</keyword>
<comment type="caution">
    <text evidence="28">The sequence shown here is derived from an EMBL/GenBank/DDBJ whole genome shotgun (WGS) entry which is preliminary data.</text>
</comment>
<evidence type="ECO:0000256" key="21">
    <source>
        <dbReference type="ARBA" id="ARBA00047995"/>
    </source>
</evidence>
<sequence length="1462" mass="162233">MAGVSRREDGNAVERVRIKLDMQEEQEFGTEHQNLSATKGNIPLGKHGDITKESTDLGDGERLGEKTGSMHIEPVEVGSHDGQKEGEETDEDKGKEGCQSGPHPPYRWNSRRKSNVCTKPSPEDGVQTSDSHRRDATLSDILSELKGPNVTNQRQSSDKTTSGTKGRLKYDLCREDRRGHDPHKHNCVDVASKPIETDVTIAKVRSGNHGDTDLMEILSELKEQFAVTQSPCEKKRQKPPGVTNRSVDQLHTTADITSDLASSSSVASITLGGDTSLDDIMRELVPARATSTSDRVLVRNVKVSKRTKINTPRNSTQHNCNNKENGARSTREMMTNLKVEESTDIQAVDTSGANTMTTETSSDSTDVTQPLSGCHVTSKHDAPVKPRDEFPETTDDLDSTLMKNFQLDDSLENELNYDFEKMSPFKTAQRNRSCTIKKWEDIPPATAGSPCQHFGRHRVLGVSRHRDEVRLTVKGDIDGTTKTVVLQGFWIDTHVVTGDVVNVLGKFDQDDICKVTNTQNMIVVNPDLLISGTVVVSGVFCMRKSVLNEKFKGCEGRNIYMLYGSIIHSVFQKVLQKKAFSETAMKEVAEEILTQSKFLHEMYGQAVTENSLMEEIEKYLPPLRRYVETYVSSSQSNSSLRRKPQVSDVITKVVDVEENIWSPRFGIKGKIDLTVEVKSQKDQTTKVVPLELKTGKATYSVEHQGQVTLYSMMMSDRRRDPDGGLLLYLKEGDMKVIPAGHANKRGLIQLRNELAHFMKSSSEKCDAASALASRSWPFGDLPEPISRGQFCSKCPQLLNCAAVQRCVEERAVPDDHPMTTLVPTALSHLSPSHLAYFSLWMTLTHLELGADSKKKGLRGLWCHTGAERELAGSCLSGMRLVASKCCFAAADVYELTFSRSEKRAGQKELSDIGLSSGDSVVISAENKPLISLATGFLQLVTDHRVTLVTTGDLQNCGDLDKLVFRLDKCDNFNSMGTNLGNISRLLADNATSAKLRELVINRRQPTFDLTLSKTTITKVKHIFKSLNKPQKAAILKVLMCKDYILIKGYPGTGKTSTIVALVRILVTLGQSVLLTSYTHSAVDNILLKLRQFDLDIVRIGRLAKIHTDIRPFAAETLTAGFKTVQELDDFYLSKSVVVTTCLGTNHAVFSRRVFDVCIVDEASQVLQPACLGPLLASRRFVLVGDPLQLPPVVQSREARDLGMEESLFARLDDTGGTYELDLQYRMNSAIMRLSNELVYSGALRCASETVATGRLNAQNFNILHEVDLPIWMKTALSPGEGQEVIFLDTDKIPCQETEADRKVKNRAEAMIILTLTQQIIQCGVSPSDIGIIAPYQQQVRLLRDFMHEHHLVDVEVNTVDQYQGRDKAAIFMSFVKSRQEDGATGGILSDLRRLNVALTRAKHKLVLVGCVQALRPYRSVAKLLDILDTHQMIALPETTLHQCSRMLDPDTSMDHCSRILDQ</sequence>
<dbReference type="InterPro" id="IPR026851">
    <property type="entry name" value="Dna2/JHS1_DEXXQ-box"/>
</dbReference>
<evidence type="ECO:0000259" key="26">
    <source>
        <dbReference type="Pfam" id="PF13087"/>
    </source>
</evidence>
<keyword evidence="22" id="KW-0158">Chromosome</keyword>
<evidence type="ECO:0000259" key="24">
    <source>
        <dbReference type="Pfam" id="PF08696"/>
    </source>
</evidence>
<comment type="catalytic activity">
    <reaction evidence="21 22">
        <text>ATP + H2O = ADP + phosphate + H(+)</text>
        <dbReference type="Rhea" id="RHEA:13065"/>
        <dbReference type="ChEBI" id="CHEBI:15377"/>
        <dbReference type="ChEBI" id="CHEBI:15378"/>
        <dbReference type="ChEBI" id="CHEBI:30616"/>
        <dbReference type="ChEBI" id="CHEBI:43474"/>
        <dbReference type="ChEBI" id="CHEBI:456216"/>
        <dbReference type="EC" id="3.6.4.12"/>
    </reaction>
</comment>
<dbReference type="EMBL" id="JAODUO010000357">
    <property type="protein sequence ID" value="KAK2182354.1"/>
    <property type="molecule type" value="Genomic_DNA"/>
</dbReference>
<feature type="domain" description="DNA2/NAM7 helicase helicase" evidence="25">
    <location>
        <begin position="1129"/>
        <end position="1196"/>
    </location>
</feature>
<evidence type="ECO:0000256" key="6">
    <source>
        <dbReference type="ARBA" id="ARBA00022722"/>
    </source>
</evidence>
<evidence type="ECO:0000256" key="10">
    <source>
        <dbReference type="ARBA" id="ARBA00022763"/>
    </source>
</evidence>
<dbReference type="InterPro" id="IPR014808">
    <property type="entry name" value="DNA_replication_fac_Dna2_N"/>
</dbReference>
<dbReference type="SUPFAM" id="SSF52540">
    <property type="entry name" value="P-loop containing nucleoside triphosphate hydrolases"/>
    <property type="match status" value="1"/>
</dbReference>
<keyword evidence="7 22" id="KW-0479">Metal-binding</keyword>
<keyword evidence="9" id="KW-0255">Endonuclease</keyword>
<feature type="domain" description="DNA2 rift barrel" evidence="27">
    <location>
        <begin position="867"/>
        <end position="968"/>
    </location>
</feature>
<evidence type="ECO:0000256" key="2">
    <source>
        <dbReference type="ARBA" id="ARBA00004173"/>
    </source>
</evidence>
<evidence type="ECO:0000256" key="4">
    <source>
        <dbReference type="ARBA" id="ARBA00022485"/>
    </source>
</evidence>
<accession>A0AAD9L3F4</accession>
<evidence type="ECO:0000259" key="27">
    <source>
        <dbReference type="Pfam" id="PF21123"/>
    </source>
</evidence>
<dbReference type="GO" id="GO:0051539">
    <property type="term" value="F:4 iron, 4 sulfur cluster binding"/>
    <property type="evidence" value="ECO:0007669"/>
    <property type="project" value="UniProtKB-UniRule"/>
</dbReference>
<dbReference type="GO" id="GO:0005634">
    <property type="term" value="C:nucleus"/>
    <property type="evidence" value="ECO:0007669"/>
    <property type="project" value="UniProtKB-SubCell"/>
</dbReference>
<evidence type="ECO:0000256" key="3">
    <source>
        <dbReference type="ARBA" id="ARBA00007913"/>
    </source>
</evidence>
<evidence type="ECO:0000256" key="1">
    <source>
        <dbReference type="ARBA" id="ARBA00001966"/>
    </source>
</evidence>
<dbReference type="GO" id="GO:0005694">
    <property type="term" value="C:chromosome"/>
    <property type="evidence" value="ECO:0007669"/>
    <property type="project" value="UniProtKB-SubCell"/>
</dbReference>
<feature type="compositionally biased region" description="Basic and acidic residues" evidence="23">
    <location>
        <begin position="378"/>
        <end position="390"/>
    </location>
</feature>
<evidence type="ECO:0000256" key="15">
    <source>
        <dbReference type="ARBA" id="ARBA00023014"/>
    </source>
</evidence>
<dbReference type="GO" id="GO:0006281">
    <property type="term" value="P:DNA repair"/>
    <property type="evidence" value="ECO:0007669"/>
    <property type="project" value="UniProtKB-KW"/>
</dbReference>
<keyword evidence="4 22" id="KW-0004">4Fe-4S</keyword>
<evidence type="ECO:0000256" key="7">
    <source>
        <dbReference type="ARBA" id="ARBA00022723"/>
    </source>
</evidence>
<evidence type="ECO:0000256" key="23">
    <source>
        <dbReference type="SAM" id="MobiDB-lite"/>
    </source>
</evidence>
<dbReference type="InterPro" id="IPR041677">
    <property type="entry name" value="DNA2/NAM7_AAA_11"/>
</dbReference>
<keyword evidence="14 22" id="KW-0408">Iron</keyword>
<dbReference type="EC" id="3.1.-.-" evidence="22"/>
<evidence type="ECO:0000313" key="28">
    <source>
        <dbReference type="EMBL" id="KAK2182354.1"/>
    </source>
</evidence>
<keyword evidence="10 22" id="KW-0227">DNA damage</keyword>
<feature type="domain" description="DNA replication factor Dna2 N-terminal" evidence="24">
    <location>
        <begin position="478"/>
        <end position="677"/>
    </location>
</feature>
<keyword evidence="16 22" id="KW-0238">DNA-binding</keyword>
<reference evidence="28" key="1">
    <citation type="journal article" date="2023" name="Mol. Biol. Evol.">
        <title>Third-Generation Sequencing Reveals the Adaptive Role of the Epigenome in Three Deep-Sea Polychaetes.</title>
        <authorList>
            <person name="Perez M."/>
            <person name="Aroh O."/>
            <person name="Sun Y."/>
            <person name="Lan Y."/>
            <person name="Juniper S.K."/>
            <person name="Young C.R."/>
            <person name="Angers B."/>
            <person name="Qian P.Y."/>
        </authorList>
    </citation>
    <scope>NUCLEOTIDE SEQUENCE</scope>
    <source>
        <strain evidence="28">R07B-5</strain>
    </source>
</reference>
<keyword evidence="8 22" id="KW-0547">Nucleotide-binding</keyword>
<feature type="domain" description="DNA2/NAM7 helicase helicase" evidence="25">
    <location>
        <begin position="1026"/>
        <end position="1117"/>
    </location>
</feature>
<dbReference type="CDD" id="cd18041">
    <property type="entry name" value="DEXXQc_DNA2"/>
    <property type="match status" value="1"/>
</dbReference>
<dbReference type="PANTHER" id="PTHR10887">
    <property type="entry name" value="DNA2/NAM7 HELICASE FAMILY"/>
    <property type="match status" value="1"/>
</dbReference>